<dbReference type="InterPro" id="IPR029030">
    <property type="entry name" value="Caspase-like_dom_sf"/>
</dbReference>
<dbReference type="SUPFAM" id="SSF48452">
    <property type="entry name" value="TPR-like"/>
    <property type="match status" value="1"/>
</dbReference>
<dbReference type="PANTHER" id="PTHR44858">
    <property type="entry name" value="TETRATRICOPEPTIDE REPEAT PROTEIN 6"/>
    <property type="match status" value="1"/>
</dbReference>
<keyword evidence="1" id="KW-0677">Repeat</keyword>
<feature type="repeat" description="TPR" evidence="3">
    <location>
        <begin position="192"/>
        <end position="225"/>
    </location>
</feature>
<dbReference type="InterPro" id="IPR011990">
    <property type="entry name" value="TPR-like_helical_dom_sf"/>
</dbReference>
<dbReference type="InterPro" id="IPR011600">
    <property type="entry name" value="Pept_C14_caspase"/>
</dbReference>
<dbReference type="PROSITE" id="PS50293">
    <property type="entry name" value="TPR_REGION"/>
    <property type="match status" value="2"/>
</dbReference>
<dbReference type="EMBL" id="JAUSVK010000001">
    <property type="protein sequence ID" value="MDQ0396211.1"/>
    <property type="molecule type" value="Genomic_DNA"/>
</dbReference>
<dbReference type="SMART" id="SM00028">
    <property type="entry name" value="TPR"/>
    <property type="match status" value="8"/>
</dbReference>
<sequence length="591" mass="64079">MRRWPLLTILLAAAGGIASPARAVDWNGCQSPTAAISIAACTDIIASDGQSQREKAAAYRNRGLAYDGEGDHERAIADYTSSIQLKPDFADAYNSRGYAYSEKGDLDNAIADYTQAIGYKPDLILALDNRGLAYESRGLHDLAIADYTKAIGYQPGNAWIYDYRGTAYDNKGAHDRAIADYTKAIKLDPKFAVAYNDRSLVYEAKGEHDKALADLNMAIALKPDYHDAYMQRGMISVNKGSFEQGAFDYGKAAELRPADPYPYKGRGDAYYDMKLYAKAVEDFSKALELKPDYAYAAYDRGLAYAALGLKDKALQDMRMAARLIPAGDAFNAYALTEIAKLEAAPAAVPAAPAPVPQDGTRVALVIGNSSYRSVGLLPNPAKDAELVGAALRNAGVGDVTVVHDLDHDGMIAALRAFARKADQADWAMIYYAGHGMEMDGKNYLIPVDARLESDRDVADETVSLDRMMSAIEGAHRLKLVVLDACRNNPFASQMKMTSAARAIDRGLSRVEPASATLVVYAAKEGTTAQDGNRGDSPFALAFAKRIVEPGVEINKVFRFVTRDVLSDTGNQQEPFVYGSLPPDDFIFVPAK</sequence>
<dbReference type="InterPro" id="IPR001309">
    <property type="entry name" value="Pept_C14_p20"/>
</dbReference>
<dbReference type="Gene3D" id="3.40.50.1460">
    <property type="match status" value="1"/>
</dbReference>
<proteinExistence type="predicted"/>
<dbReference type="PROSITE" id="PS50208">
    <property type="entry name" value="CASPASE_P20"/>
    <property type="match status" value="1"/>
</dbReference>
<dbReference type="PROSITE" id="PS50005">
    <property type="entry name" value="TPR"/>
    <property type="match status" value="6"/>
</dbReference>
<gene>
    <name evidence="6" type="ORF">J3R73_006003</name>
</gene>
<feature type="repeat" description="TPR" evidence="3">
    <location>
        <begin position="260"/>
        <end position="293"/>
    </location>
</feature>
<dbReference type="SUPFAM" id="SSF48439">
    <property type="entry name" value="Protein prenylyltransferase"/>
    <property type="match status" value="1"/>
</dbReference>
<evidence type="ECO:0000313" key="7">
    <source>
        <dbReference type="Proteomes" id="UP001237448"/>
    </source>
</evidence>
<keyword evidence="4" id="KW-0732">Signal</keyword>
<dbReference type="PANTHER" id="PTHR44858:SF1">
    <property type="entry name" value="UDP-N-ACETYLGLUCOSAMINE--PEPTIDE N-ACETYLGLUCOSAMINYLTRANSFERASE SPINDLY-RELATED"/>
    <property type="match status" value="1"/>
</dbReference>
<feature type="repeat" description="TPR" evidence="3">
    <location>
        <begin position="56"/>
        <end position="89"/>
    </location>
</feature>
<feature type="repeat" description="TPR" evidence="3">
    <location>
        <begin position="158"/>
        <end position="191"/>
    </location>
</feature>
<feature type="repeat" description="TPR" evidence="3">
    <location>
        <begin position="90"/>
        <end position="123"/>
    </location>
</feature>
<evidence type="ECO:0000259" key="5">
    <source>
        <dbReference type="PROSITE" id="PS50208"/>
    </source>
</evidence>
<dbReference type="InterPro" id="IPR050498">
    <property type="entry name" value="Ycf3"/>
</dbReference>
<keyword evidence="2 3" id="KW-0802">TPR repeat</keyword>
<reference evidence="6 7" key="1">
    <citation type="submission" date="2023-07" db="EMBL/GenBank/DDBJ databases">
        <title>Genomic Encyclopedia of Type Strains, Phase IV (KMG-IV): sequencing the most valuable type-strain genomes for metagenomic binning, comparative biology and taxonomic classification.</title>
        <authorList>
            <person name="Goeker M."/>
        </authorList>
    </citation>
    <scope>NUCLEOTIDE SEQUENCE [LARGE SCALE GENOMIC DNA]</scope>
    <source>
        <strain evidence="6 7">DSM 5896</strain>
    </source>
</reference>
<accession>A0ABU0FP21</accession>
<dbReference type="Gene3D" id="1.25.40.10">
    <property type="entry name" value="Tetratricopeptide repeat domain"/>
    <property type="match status" value="3"/>
</dbReference>
<evidence type="ECO:0000256" key="1">
    <source>
        <dbReference type="ARBA" id="ARBA00022737"/>
    </source>
</evidence>
<keyword evidence="7" id="KW-1185">Reference proteome</keyword>
<evidence type="ECO:0000313" key="6">
    <source>
        <dbReference type="EMBL" id="MDQ0396211.1"/>
    </source>
</evidence>
<name>A0ABU0FP21_9HYPH</name>
<evidence type="ECO:0000256" key="4">
    <source>
        <dbReference type="SAM" id="SignalP"/>
    </source>
</evidence>
<dbReference type="Proteomes" id="UP001237448">
    <property type="component" value="Unassembled WGS sequence"/>
</dbReference>
<evidence type="ECO:0000256" key="2">
    <source>
        <dbReference type="ARBA" id="ARBA00022803"/>
    </source>
</evidence>
<feature type="domain" description="Caspase family p20" evidence="5">
    <location>
        <begin position="359"/>
        <end position="489"/>
    </location>
</feature>
<dbReference type="Pfam" id="PF00656">
    <property type="entry name" value="Peptidase_C14"/>
    <property type="match status" value="1"/>
</dbReference>
<comment type="caution">
    <text evidence="6">The sequence shown here is derived from an EMBL/GenBank/DDBJ whole genome shotgun (WGS) entry which is preliminary data.</text>
</comment>
<dbReference type="Pfam" id="PF13432">
    <property type="entry name" value="TPR_16"/>
    <property type="match status" value="1"/>
</dbReference>
<feature type="chain" id="PRO_5047100087" evidence="4">
    <location>
        <begin position="24"/>
        <end position="591"/>
    </location>
</feature>
<organism evidence="6 7">
    <name type="scientific">Labrys monachus</name>
    <dbReference type="NCBI Taxonomy" id="217067"/>
    <lineage>
        <taxon>Bacteria</taxon>
        <taxon>Pseudomonadati</taxon>
        <taxon>Pseudomonadota</taxon>
        <taxon>Alphaproteobacteria</taxon>
        <taxon>Hyphomicrobiales</taxon>
        <taxon>Xanthobacteraceae</taxon>
        <taxon>Labrys</taxon>
    </lineage>
</organism>
<protein>
    <submittedName>
        <fullName evidence="6">Tetratricopeptide (TPR) repeat protein</fullName>
    </submittedName>
</protein>
<feature type="signal peptide" evidence="4">
    <location>
        <begin position="1"/>
        <end position="23"/>
    </location>
</feature>
<dbReference type="SUPFAM" id="SSF52129">
    <property type="entry name" value="Caspase-like"/>
    <property type="match status" value="1"/>
</dbReference>
<dbReference type="Pfam" id="PF13414">
    <property type="entry name" value="TPR_11"/>
    <property type="match status" value="2"/>
</dbReference>
<dbReference type="Pfam" id="PF13181">
    <property type="entry name" value="TPR_8"/>
    <property type="match status" value="1"/>
</dbReference>
<dbReference type="RefSeq" id="WP_307436143.1">
    <property type="nucleotide sequence ID" value="NZ_JAUSVK010000001.1"/>
</dbReference>
<dbReference type="Pfam" id="PF00515">
    <property type="entry name" value="TPR_1"/>
    <property type="match status" value="1"/>
</dbReference>
<feature type="repeat" description="TPR" evidence="3">
    <location>
        <begin position="124"/>
        <end position="157"/>
    </location>
</feature>
<dbReference type="InterPro" id="IPR019734">
    <property type="entry name" value="TPR_rpt"/>
</dbReference>
<evidence type="ECO:0000256" key="3">
    <source>
        <dbReference type="PROSITE-ProRule" id="PRU00339"/>
    </source>
</evidence>